<proteinExistence type="predicted"/>
<dbReference type="GeneID" id="16193458"/>
<dbReference type="OrthoDB" id="28385at10239"/>
<keyword evidence="2" id="KW-1185">Reference proteome</keyword>
<dbReference type="RefSeq" id="YP_008059575.1">
    <property type="nucleotide sequence ID" value="NC_021330.1"/>
</dbReference>
<gene>
    <name evidence="1" type="primary">13</name>
    <name evidence="1" type="ORF">DNAM5_13</name>
</gene>
<dbReference type="Proteomes" id="UP000202086">
    <property type="component" value="Segment"/>
</dbReference>
<name>R4THT7_9CAUD</name>
<evidence type="ECO:0000313" key="2">
    <source>
        <dbReference type="Proteomes" id="UP000202086"/>
    </source>
</evidence>
<protein>
    <submittedName>
        <fullName evidence="1">Uncharacterized protein</fullName>
    </submittedName>
</protein>
<dbReference type="EMBL" id="KC292029">
    <property type="protein sequence ID" value="AGM11876.1"/>
    <property type="molecule type" value="Genomic_DNA"/>
</dbReference>
<evidence type="ECO:0000313" key="1">
    <source>
        <dbReference type="EMBL" id="AGM11876.1"/>
    </source>
</evidence>
<organism evidence="1 2">
    <name type="scientific">Haloarcula californiae tailed virus 1</name>
    <dbReference type="NCBI Taxonomy" id="1273746"/>
    <lineage>
        <taxon>Viruses</taxon>
        <taxon>Duplodnaviria</taxon>
        <taxon>Heunggongvirae</taxon>
        <taxon>Uroviricota</taxon>
        <taxon>Caudoviricetes</taxon>
        <taxon>Thumleimavirales</taxon>
        <taxon>Druskaviridae</taxon>
        <taxon>Hacavirus</taxon>
        <taxon>Hacavirus italiense</taxon>
        <taxon>Hacavirus HCTV1</taxon>
    </lineage>
</organism>
<sequence length="65" mass="6828">MLGETDERGRAPVNCPECGAVKMLPFGLADDLGGVDTCAVCERGLMPESALNNDEAPVEDPSTYV</sequence>
<reference evidence="1 2" key="1">
    <citation type="submission" date="2012-12" db="EMBL/GenBank/DDBJ databases">
        <authorList>
            <person name="Sencilo A."/>
            <person name="Jacobs-Sera D."/>
            <person name="Russell D.A."/>
            <person name="Ko C."/>
            <person name="Atanasova N."/>
            <person name="Osterlund E."/>
            <person name="Oksanen H.M."/>
            <person name="Bamford D.H."/>
            <person name="Hatfull G.F."/>
            <person name="Roine E."/>
            <person name="Hendrix R.W."/>
        </authorList>
    </citation>
    <scope>NUCLEOTIDE SEQUENCE [LARGE SCALE GENOMIC DNA]</scope>
</reference>
<dbReference type="KEGG" id="vg:16193458"/>
<accession>R4THT7</accession>